<dbReference type="EMBL" id="CM051397">
    <property type="protein sequence ID" value="KAJ4720444.1"/>
    <property type="molecule type" value="Genomic_DNA"/>
</dbReference>
<comment type="caution">
    <text evidence="1">The sequence shown here is derived from an EMBL/GenBank/DDBJ whole genome shotgun (WGS) entry which is preliminary data.</text>
</comment>
<organism evidence="1 2">
    <name type="scientific">Melia azedarach</name>
    <name type="common">Chinaberry tree</name>
    <dbReference type="NCBI Taxonomy" id="155640"/>
    <lineage>
        <taxon>Eukaryota</taxon>
        <taxon>Viridiplantae</taxon>
        <taxon>Streptophyta</taxon>
        <taxon>Embryophyta</taxon>
        <taxon>Tracheophyta</taxon>
        <taxon>Spermatophyta</taxon>
        <taxon>Magnoliopsida</taxon>
        <taxon>eudicotyledons</taxon>
        <taxon>Gunneridae</taxon>
        <taxon>Pentapetalae</taxon>
        <taxon>rosids</taxon>
        <taxon>malvids</taxon>
        <taxon>Sapindales</taxon>
        <taxon>Meliaceae</taxon>
        <taxon>Melia</taxon>
    </lineage>
</organism>
<gene>
    <name evidence="1" type="ORF">OWV82_008273</name>
</gene>
<name>A0ACC1YAI0_MELAZ</name>
<reference evidence="1 2" key="1">
    <citation type="journal article" date="2023" name="Science">
        <title>Complex scaffold remodeling in plant triterpene biosynthesis.</title>
        <authorList>
            <person name="De La Pena R."/>
            <person name="Hodgson H."/>
            <person name="Liu J.C."/>
            <person name="Stephenson M.J."/>
            <person name="Martin A.C."/>
            <person name="Owen C."/>
            <person name="Harkess A."/>
            <person name="Leebens-Mack J."/>
            <person name="Jimenez L.E."/>
            <person name="Osbourn A."/>
            <person name="Sattely E.S."/>
        </authorList>
    </citation>
    <scope>NUCLEOTIDE SEQUENCE [LARGE SCALE GENOMIC DNA]</scope>
    <source>
        <strain evidence="2">cv. JPN11</strain>
        <tissue evidence="1">Leaf</tissue>
    </source>
</reference>
<sequence>MKARLFSEASSSLQTSTTSDGMGIIVPCMKMKGVIVEASEPKHNITESSSGTLELDFKLSNDDHRDDSKIELNLLGNINAMENDNSLEKQPAENRVFSCNFCKRQFSTSQALGGHQNAHKQERALAKRRNQGIDQEVAANFGFGNPNFSYYYSPNYSSINSHPHPFHNTSFNKPLGIRMDSMIHKPYNSYPWQSSSSDYRFGHGGLFPRQNLMNPQPSFTGRTKMNGFGNFGASQRFGPNEVLATSNNIIQQNRPSRIEFLRRGESSRRDEEDGTGLDLSLKL</sequence>
<evidence type="ECO:0000313" key="2">
    <source>
        <dbReference type="Proteomes" id="UP001164539"/>
    </source>
</evidence>
<proteinExistence type="predicted"/>
<keyword evidence="2" id="KW-1185">Reference proteome</keyword>
<evidence type="ECO:0000313" key="1">
    <source>
        <dbReference type="EMBL" id="KAJ4720444.1"/>
    </source>
</evidence>
<accession>A0ACC1YAI0</accession>
<protein>
    <submittedName>
        <fullName evidence="1">Zinc finger family protein</fullName>
    </submittedName>
</protein>
<dbReference type="Proteomes" id="UP001164539">
    <property type="component" value="Chromosome 4"/>
</dbReference>